<evidence type="ECO:0000313" key="6">
    <source>
        <dbReference type="Proteomes" id="UP000283210"/>
    </source>
</evidence>
<name>A0A437CKR0_ORYJA</name>
<evidence type="ECO:0000256" key="3">
    <source>
        <dbReference type="SAM" id="MobiDB-lite"/>
    </source>
</evidence>
<gene>
    <name evidence="5" type="ORF">OJAV_G00135480</name>
</gene>
<organism evidence="5 6">
    <name type="scientific">Oryzias javanicus</name>
    <name type="common">Javanese ricefish</name>
    <name type="synonym">Aplocheilus javanicus</name>
    <dbReference type="NCBI Taxonomy" id="123683"/>
    <lineage>
        <taxon>Eukaryota</taxon>
        <taxon>Metazoa</taxon>
        <taxon>Chordata</taxon>
        <taxon>Craniata</taxon>
        <taxon>Vertebrata</taxon>
        <taxon>Euteleostomi</taxon>
        <taxon>Actinopterygii</taxon>
        <taxon>Neopterygii</taxon>
        <taxon>Teleostei</taxon>
        <taxon>Neoteleostei</taxon>
        <taxon>Acanthomorphata</taxon>
        <taxon>Ovalentaria</taxon>
        <taxon>Atherinomorphae</taxon>
        <taxon>Beloniformes</taxon>
        <taxon>Adrianichthyidae</taxon>
        <taxon>Oryziinae</taxon>
        <taxon>Oryzias</taxon>
    </lineage>
</organism>
<dbReference type="PRINTS" id="PR00401">
    <property type="entry name" value="SH2DOMAIN"/>
</dbReference>
<evidence type="ECO:0000256" key="2">
    <source>
        <dbReference type="PROSITE-ProRule" id="PRU00191"/>
    </source>
</evidence>
<feature type="compositionally biased region" description="Basic and acidic residues" evidence="3">
    <location>
        <begin position="366"/>
        <end position="379"/>
    </location>
</feature>
<dbReference type="Proteomes" id="UP000283210">
    <property type="component" value="Chromosome 14"/>
</dbReference>
<sequence>MSSDRPSRLEVMGWGPQQLADYLKRRNLPGCDKVVLRNSISGARFVNLTDSDLQKFPKLQAPMISKLSNEISKNEGKRGLFGKKQTPVFQEAGYCPTDTSAEAQGWSDNEFEDDDDYESPYSDEKDGSDNYESPNEDLSNDYEPPPSGHMEEGVTKIYPTSPIGEGDYIDKRDNHTSNGNGPPALSPRPPASTLPLPSTRDRSESSFRREPSPHCVGRAPGKFRPEPPQICRSSKPGRDPGSNSSTTREAQNIAPERSGGHSWRPQPDPSDPPTWPKPPPVLTPPSTSIGRSNSSARPPPNRYPGPAEQTQKEVSSSSSKHSTFPLHNKSSAPRPGMPVHGHHPESMPPNIPSAGSLPNKLSSVSAEHRGSFVGSDRRASRPPPPTNAHKQDLDPCWYAGKVTRGQAEACLQHARKDGAYLVRDSIRQHANQPFTLMVFYQDKVYNIQIRQQNQMFQLGTGLKSQESFSSVGEILSHYSHSPLLLIDAKNRSSGQQNQCLLSDPVAYYMTGQNWS</sequence>
<dbReference type="SUPFAM" id="SSF47769">
    <property type="entry name" value="SAM/Pointed domain"/>
    <property type="match status" value="1"/>
</dbReference>
<dbReference type="Gene3D" id="3.30.505.10">
    <property type="entry name" value="SH2 domain"/>
    <property type="match status" value="1"/>
</dbReference>
<dbReference type="PROSITE" id="PS50001">
    <property type="entry name" value="SH2"/>
    <property type="match status" value="1"/>
</dbReference>
<dbReference type="InterPro" id="IPR051751">
    <property type="entry name" value="Immunoreceptor_sig_adapters"/>
</dbReference>
<reference evidence="5 6" key="1">
    <citation type="submission" date="2018-11" db="EMBL/GenBank/DDBJ databases">
        <authorList>
            <person name="Lopez-Roques C."/>
            <person name="Donnadieu C."/>
            <person name="Bouchez O."/>
            <person name="Klopp C."/>
            <person name="Cabau C."/>
            <person name="Zahm M."/>
        </authorList>
    </citation>
    <scope>NUCLEOTIDE SEQUENCE [LARGE SCALE GENOMIC DNA]</scope>
    <source>
        <strain evidence="5">RS831</strain>
        <tissue evidence="5">Whole body</tissue>
    </source>
</reference>
<feature type="compositionally biased region" description="Basic and acidic residues" evidence="3">
    <location>
        <begin position="199"/>
        <end position="212"/>
    </location>
</feature>
<proteinExistence type="predicted"/>
<dbReference type="FunFam" id="3.30.505.10:FF:000016">
    <property type="entry name" value="B-cell linker protein isoform 2"/>
    <property type="match status" value="1"/>
</dbReference>
<dbReference type="Pfam" id="PF00017">
    <property type="entry name" value="SH2"/>
    <property type="match status" value="1"/>
</dbReference>
<feature type="compositionally biased region" description="Polar residues" evidence="3">
    <location>
        <begin position="241"/>
        <end position="250"/>
    </location>
</feature>
<keyword evidence="1 2" id="KW-0727">SH2 domain</keyword>
<accession>A0A437CKR0</accession>
<feature type="region of interest" description="Disordered" evidence="3">
    <location>
        <begin position="69"/>
        <end position="392"/>
    </location>
</feature>
<evidence type="ECO:0000313" key="5">
    <source>
        <dbReference type="EMBL" id="RVE63348.1"/>
    </source>
</evidence>
<dbReference type="AlphaFoldDB" id="A0A437CKR0"/>
<evidence type="ECO:0000256" key="1">
    <source>
        <dbReference type="ARBA" id="ARBA00022999"/>
    </source>
</evidence>
<dbReference type="PANTHER" id="PTHR14098:SF1">
    <property type="entry name" value="LYMPHOCYTE CYTOSOLIC PROTEIN 2"/>
    <property type="match status" value="1"/>
</dbReference>
<dbReference type="PANTHER" id="PTHR14098">
    <property type="entry name" value="SH2 DOMAIN CONTAINING PROTEIN"/>
    <property type="match status" value="1"/>
</dbReference>
<dbReference type="SMART" id="SM00252">
    <property type="entry name" value="SH2"/>
    <property type="match status" value="1"/>
</dbReference>
<dbReference type="EMBL" id="CM012450">
    <property type="protein sequence ID" value="RVE63348.1"/>
    <property type="molecule type" value="Genomic_DNA"/>
</dbReference>
<dbReference type="GO" id="GO:0035556">
    <property type="term" value="P:intracellular signal transduction"/>
    <property type="evidence" value="ECO:0007669"/>
    <property type="project" value="TreeGrafter"/>
</dbReference>
<dbReference type="GO" id="GO:0007169">
    <property type="term" value="P:cell surface receptor protein tyrosine kinase signaling pathway"/>
    <property type="evidence" value="ECO:0007669"/>
    <property type="project" value="TreeGrafter"/>
</dbReference>
<evidence type="ECO:0000259" key="4">
    <source>
        <dbReference type="PROSITE" id="PS50001"/>
    </source>
</evidence>
<feature type="compositionally biased region" description="Acidic residues" evidence="3">
    <location>
        <begin position="109"/>
        <end position="118"/>
    </location>
</feature>
<reference evidence="5 6" key="2">
    <citation type="submission" date="2019-01" db="EMBL/GenBank/DDBJ databases">
        <title>A chromosome length genome reference of the Java medaka (oryzias javanicus).</title>
        <authorList>
            <person name="Herpin A."/>
            <person name="Takehana Y."/>
            <person name="Naruse K."/>
            <person name="Ansai S."/>
            <person name="Kawaguchi M."/>
        </authorList>
    </citation>
    <scope>NUCLEOTIDE SEQUENCE [LARGE SCALE GENOMIC DNA]</scope>
    <source>
        <strain evidence="5">RS831</strain>
        <tissue evidence="5">Whole body</tissue>
    </source>
</reference>
<dbReference type="GO" id="GO:0005737">
    <property type="term" value="C:cytoplasm"/>
    <property type="evidence" value="ECO:0007669"/>
    <property type="project" value="UniProtKB-ARBA"/>
</dbReference>
<dbReference type="SUPFAM" id="SSF55550">
    <property type="entry name" value="SH2 domain"/>
    <property type="match status" value="1"/>
</dbReference>
<feature type="compositionally biased region" description="Pro residues" evidence="3">
    <location>
        <begin position="266"/>
        <end position="283"/>
    </location>
</feature>
<keyword evidence="6" id="KW-1185">Reference proteome</keyword>
<dbReference type="InterPro" id="IPR000980">
    <property type="entry name" value="SH2"/>
</dbReference>
<dbReference type="InterPro" id="IPR036860">
    <property type="entry name" value="SH2_dom_sf"/>
</dbReference>
<dbReference type="Gene3D" id="1.10.150.50">
    <property type="entry name" value="Transcription Factor, Ets-1"/>
    <property type="match status" value="1"/>
</dbReference>
<feature type="domain" description="SH2" evidence="4">
    <location>
        <begin position="397"/>
        <end position="505"/>
    </location>
</feature>
<protein>
    <recommendedName>
        <fullName evidence="4">SH2 domain-containing protein</fullName>
    </recommendedName>
</protein>
<dbReference type="InterPro" id="IPR013761">
    <property type="entry name" value="SAM/pointed_sf"/>
</dbReference>
<dbReference type="OrthoDB" id="9934029at2759"/>